<proteinExistence type="predicted"/>
<feature type="transmembrane region" description="Helical" evidence="8">
    <location>
        <begin position="161"/>
        <end position="185"/>
    </location>
</feature>
<evidence type="ECO:0000256" key="8">
    <source>
        <dbReference type="SAM" id="Phobius"/>
    </source>
</evidence>
<keyword evidence="11" id="KW-1185">Reference proteome</keyword>
<keyword evidence="4" id="KW-0297">G-protein coupled receptor</keyword>
<feature type="transmembrane region" description="Helical" evidence="8">
    <location>
        <begin position="75"/>
        <end position="93"/>
    </location>
</feature>
<keyword evidence="3 8" id="KW-1133">Transmembrane helix</keyword>
<dbReference type="PRINTS" id="PR00237">
    <property type="entry name" value="GPCRRHODOPSN"/>
</dbReference>
<evidence type="ECO:0000256" key="3">
    <source>
        <dbReference type="ARBA" id="ARBA00022989"/>
    </source>
</evidence>
<keyword evidence="2 8" id="KW-0812">Transmembrane</keyword>
<dbReference type="PROSITE" id="PS50262">
    <property type="entry name" value="G_PROTEIN_RECEP_F1_2"/>
    <property type="match status" value="1"/>
</dbReference>
<keyword evidence="7" id="KW-0807">Transducer</keyword>
<dbReference type="STRING" id="307972.A0A2G8JRD6"/>
<evidence type="ECO:0000256" key="4">
    <source>
        <dbReference type="ARBA" id="ARBA00023040"/>
    </source>
</evidence>
<dbReference type="CDD" id="cd00637">
    <property type="entry name" value="7tm_classA_rhodopsin-like"/>
    <property type="match status" value="1"/>
</dbReference>
<evidence type="ECO:0000256" key="1">
    <source>
        <dbReference type="ARBA" id="ARBA00004141"/>
    </source>
</evidence>
<accession>A0A2G8JRD6</accession>
<dbReference type="PANTHER" id="PTHR24243">
    <property type="entry name" value="G-PROTEIN COUPLED RECEPTOR"/>
    <property type="match status" value="1"/>
</dbReference>
<feature type="transmembrane region" description="Helical" evidence="8">
    <location>
        <begin position="39"/>
        <end position="63"/>
    </location>
</feature>
<dbReference type="Proteomes" id="UP000230750">
    <property type="component" value="Unassembled WGS sequence"/>
</dbReference>
<keyword evidence="5 8" id="KW-0472">Membrane</keyword>
<dbReference type="PANTHER" id="PTHR24243:SF208">
    <property type="entry name" value="PYROKININ-1 RECEPTOR"/>
    <property type="match status" value="1"/>
</dbReference>
<gene>
    <name evidence="10" type="ORF">BSL78_24922</name>
</gene>
<sequence>MAKAGRNLSYCTPDMIYFNLTFTSPEDSQYILYTQTEEILIAVILPILLIIGVSLNSSFLFVFARIQRMRTVTNIYLANLAISDTCFLCMAILEKVGRFTASNIKVDQYGFGSALWCEVIQCSVECFFYASIFLVLLVTMEKYYAICRPVQHRLLRGRSRTVRLTTTSWLVAVLFGYGFSIPYFMYFDYVCLEFPDYPEYADSYNVIGVCYGDFYRRSLMASVPYLSLWQ</sequence>
<evidence type="ECO:0000259" key="9">
    <source>
        <dbReference type="PROSITE" id="PS50262"/>
    </source>
</evidence>
<organism evidence="10 11">
    <name type="scientific">Stichopus japonicus</name>
    <name type="common">Sea cucumber</name>
    <dbReference type="NCBI Taxonomy" id="307972"/>
    <lineage>
        <taxon>Eukaryota</taxon>
        <taxon>Metazoa</taxon>
        <taxon>Echinodermata</taxon>
        <taxon>Eleutherozoa</taxon>
        <taxon>Echinozoa</taxon>
        <taxon>Holothuroidea</taxon>
        <taxon>Aspidochirotacea</taxon>
        <taxon>Aspidochirotida</taxon>
        <taxon>Stichopodidae</taxon>
        <taxon>Apostichopus</taxon>
    </lineage>
</organism>
<evidence type="ECO:0000256" key="7">
    <source>
        <dbReference type="ARBA" id="ARBA00023224"/>
    </source>
</evidence>
<keyword evidence="6 10" id="KW-0675">Receptor</keyword>
<evidence type="ECO:0000256" key="5">
    <source>
        <dbReference type="ARBA" id="ARBA00023136"/>
    </source>
</evidence>
<dbReference type="OrthoDB" id="6151005at2759"/>
<dbReference type="GO" id="GO:0004930">
    <property type="term" value="F:G protein-coupled receptor activity"/>
    <property type="evidence" value="ECO:0007669"/>
    <property type="project" value="UniProtKB-KW"/>
</dbReference>
<evidence type="ECO:0000313" key="10">
    <source>
        <dbReference type="EMBL" id="PIK38245.1"/>
    </source>
</evidence>
<comment type="caution">
    <text evidence="10">The sequence shown here is derived from an EMBL/GenBank/DDBJ whole genome shotgun (WGS) entry which is preliminary data.</text>
</comment>
<comment type="subcellular location">
    <subcellularLocation>
        <location evidence="1">Membrane</location>
        <topology evidence="1">Multi-pass membrane protein</topology>
    </subcellularLocation>
</comment>
<dbReference type="InterPro" id="IPR017452">
    <property type="entry name" value="GPCR_Rhodpsn_7TM"/>
</dbReference>
<evidence type="ECO:0000313" key="11">
    <source>
        <dbReference type="Proteomes" id="UP000230750"/>
    </source>
</evidence>
<evidence type="ECO:0000256" key="2">
    <source>
        <dbReference type="ARBA" id="ARBA00022692"/>
    </source>
</evidence>
<dbReference type="AlphaFoldDB" id="A0A2G8JRD6"/>
<dbReference type="InterPro" id="IPR000276">
    <property type="entry name" value="GPCR_Rhodpsn"/>
</dbReference>
<feature type="transmembrane region" description="Helical" evidence="8">
    <location>
        <begin position="113"/>
        <end position="140"/>
    </location>
</feature>
<reference evidence="10 11" key="1">
    <citation type="journal article" date="2017" name="PLoS Biol.">
        <title>The sea cucumber genome provides insights into morphological evolution and visceral regeneration.</title>
        <authorList>
            <person name="Zhang X."/>
            <person name="Sun L."/>
            <person name="Yuan J."/>
            <person name="Sun Y."/>
            <person name="Gao Y."/>
            <person name="Zhang L."/>
            <person name="Li S."/>
            <person name="Dai H."/>
            <person name="Hamel J.F."/>
            <person name="Liu C."/>
            <person name="Yu Y."/>
            <person name="Liu S."/>
            <person name="Lin W."/>
            <person name="Guo K."/>
            <person name="Jin S."/>
            <person name="Xu P."/>
            <person name="Storey K.B."/>
            <person name="Huan P."/>
            <person name="Zhang T."/>
            <person name="Zhou Y."/>
            <person name="Zhang J."/>
            <person name="Lin C."/>
            <person name="Li X."/>
            <person name="Xing L."/>
            <person name="Huo D."/>
            <person name="Sun M."/>
            <person name="Wang L."/>
            <person name="Mercier A."/>
            <person name="Li F."/>
            <person name="Yang H."/>
            <person name="Xiang J."/>
        </authorList>
    </citation>
    <scope>NUCLEOTIDE SEQUENCE [LARGE SCALE GENOMIC DNA]</scope>
    <source>
        <strain evidence="10">Shaxun</strain>
        <tissue evidence="10">Muscle</tissue>
    </source>
</reference>
<dbReference type="SUPFAM" id="SSF81321">
    <property type="entry name" value="Family A G protein-coupled receptor-like"/>
    <property type="match status" value="1"/>
</dbReference>
<dbReference type="EMBL" id="MRZV01001383">
    <property type="protein sequence ID" value="PIK38245.1"/>
    <property type="molecule type" value="Genomic_DNA"/>
</dbReference>
<name>A0A2G8JRD6_STIJA</name>
<evidence type="ECO:0000256" key="6">
    <source>
        <dbReference type="ARBA" id="ARBA00023170"/>
    </source>
</evidence>
<dbReference type="GO" id="GO:0005886">
    <property type="term" value="C:plasma membrane"/>
    <property type="evidence" value="ECO:0007669"/>
    <property type="project" value="TreeGrafter"/>
</dbReference>
<dbReference type="Pfam" id="PF00001">
    <property type="entry name" value="7tm_1"/>
    <property type="match status" value="1"/>
</dbReference>
<dbReference type="Gene3D" id="1.20.1070.10">
    <property type="entry name" value="Rhodopsin 7-helix transmembrane proteins"/>
    <property type="match status" value="1"/>
</dbReference>
<protein>
    <submittedName>
        <fullName evidence="10">Putative cholecystokinin receptor type A-like</fullName>
    </submittedName>
</protein>
<feature type="domain" description="G-protein coupled receptors family 1 profile" evidence="9">
    <location>
        <begin position="55"/>
        <end position="230"/>
    </location>
</feature>